<organism evidence="3 4">
    <name type="scientific">Chroococcidiopsis thermalis (strain PCC 7203)</name>
    <dbReference type="NCBI Taxonomy" id="251229"/>
    <lineage>
        <taxon>Bacteria</taxon>
        <taxon>Bacillati</taxon>
        <taxon>Cyanobacteriota</taxon>
        <taxon>Cyanophyceae</taxon>
        <taxon>Chroococcidiopsidales</taxon>
        <taxon>Chroococcidiopsidaceae</taxon>
        <taxon>Chroococcidiopsis</taxon>
    </lineage>
</organism>
<dbReference type="InterPro" id="IPR027051">
    <property type="entry name" value="XdhC_Rossmann_dom"/>
</dbReference>
<dbReference type="SUPFAM" id="SSF51735">
    <property type="entry name" value="NAD(P)-binding Rossmann-fold domains"/>
    <property type="match status" value="1"/>
</dbReference>
<protein>
    <recommendedName>
        <fullName evidence="5">Xanthine dehydrogenase</fullName>
    </recommendedName>
</protein>
<sequence length="324" mass="34889">MTINCYQQLAQALEKGAVVIATAIAIQGSVPREVGAKMIICADGRTYNTIGGGAGEAKVIRQAMIVLETGEKQLVEIDLTGAPQRQTQGICGGVMQIWLERWSGKEAIALVDRILDLLQSGQTATLVTPFTLDKSPYLLSENTLIATEEAFIETLQPPPTLLIVGAGHVGEQLAKVAHTIGFQVIIQDDRPQWANRERYPQATAIYNQAIASVVAQLSTHTQLYAALVTRGFQYDLAALKVLLARNPECKYIGTIGSEKRVRQVIQALETEGMAANKLRSLYAPIGLDIGALTPEEIAVSICAELILVRRGGTGRSLSQLSLGE</sequence>
<name>K9U379_CHRTP</name>
<dbReference type="RefSeq" id="WP_015155426.1">
    <property type="nucleotide sequence ID" value="NC_019695.1"/>
</dbReference>
<evidence type="ECO:0008006" key="5">
    <source>
        <dbReference type="Google" id="ProtNLM"/>
    </source>
</evidence>
<dbReference type="Gene3D" id="3.40.50.720">
    <property type="entry name" value="NAD(P)-binding Rossmann-like Domain"/>
    <property type="match status" value="1"/>
</dbReference>
<keyword evidence="4" id="KW-1185">Reference proteome</keyword>
<dbReference type="eggNOG" id="COG1975">
    <property type="taxonomic scope" value="Bacteria"/>
</dbReference>
<dbReference type="AlphaFoldDB" id="K9U379"/>
<dbReference type="FunCoup" id="K9U379">
    <property type="interactions" value="107"/>
</dbReference>
<gene>
    <name evidence="3" type="ORF">Chro_3422</name>
</gene>
<proteinExistence type="predicted"/>
<dbReference type="PATRIC" id="fig|251229.3.peg.3991"/>
<dbReference type="HOGENOM" id="CLU_041115_1_1_3"/>
<dbReference type="EMBL" id="CP003597">
    <property type="protein sequence ID" value="AFY88881.1"/>
    <property type="molecule type" value="Genomic_DNA"/>
</dbReference>
<dbReference type="STRING" id="251229.Chro_3422"/>
<dbReference type="Pfam" id="PF13478">
    <property type="entry name" value="XdhC_C"/>
    <property type="match status" value="1"/>
</dbReference>
<dbReference type="InterPro" id="IPR036291">
    <property type="entry name" value="NAD(P)-bd_dom_sf"/>
</dbReference>
<dbReference type="OrthoDB" id="9773039at2"/>
<dbReference type="InParanoid" id="K9U379"/>
<dbReference type="InterPro" id="IPR052698">
    <property type="entry name" value="MoCofactor_Util/Proc"/>
</dbReference>
<feature type="domain" description="XdhC- CoxI" evidence="1">
    <location>
        <begin position="16"/>
        <end position="77"/>
    </location>
</feature>
<dbReference type="InterPro" id="IPR003777">
    <property type="entry name" value="XdhC_CoxI"/>
</dbReference>
<evidence type="ECO:0000313" key="3">
    <source>
        <dbReference type="EMBL" id="AFY88881.1"/>
    </source>
</evidence>
<feature type="domain" description="XdhC Rossmann" evidence="2">
    <location>
        <begin position="161"/>
        <end position="305"/>
    </location>
</feature>
<evidence type="ECO:0000313" key="4">
    <source>
        <dbReference type="Proteomes" id="UP000010384"/>
    </source>
</evidence>
<dbReference type="Pfam" id="PF02625">
    <property type="entry name" value="XdhC_CoxI"/>
    <property type="match status" value="1"/>
</dbReference>
<dbReference type="Proteomes" id="UP000010384">
    <property type="component" value="Chromosome"/>
</dbReference>
<dbReference type="PANTHER" id="PTHR30388:SF6">
    <property type="entry name" value="XANTHINE DEHYDROGENASE SUBUNIT A-RELATED"/>
    <property type="match status" value="1"/>
</dbReference>
<evidence type="ECO:0000259" key="1">
    <source>
        <dbReference type="Pfam" id="PF02625"/>
    </source>
</evidence>
<reference evidence="3 4" key="1">
    <citation type="submission" date="2012-06" db="EMBL/GenBank/DDBJ databases">
        <title>Finished chromosome of genome of Chroococcidiopsis thermalis PCC 7203.</title>
        <authorList>
            <consortium name="US DOE Joint Genome Institute"/>
            <person name="Gugger M."/>
            <person name="Coursin T."/>
            <person name="Rippka R."/>
            <person name="Tandeau De Marsac N."/>
            <person name="Huntemann M."/>
            <person name="Wei C.-L."/>
            <person name="Han J."/>
            <person name="Detter J.C."/>
            <person name="Han C."/>
            <person name="Tapia R."/>
            <person name="Davenport K."/>
            <person name="Daligault H."/>
            <person name="Erkkila T."/>
            <person name="Gu W."/>
            <person name="Munk A.C.C."/>
            <person name="Teshima H."/>
            <person name="Xu Y."/>
            <person name="Chain P."/>
            <person name="Chen A."/>
            <person name="Krypides N."/>
            <person name="Mavromatis K."/>
            <person name="Markowitz V."/>
            <person name="Szeto E."/>
            <person name="Ivanova N."/>
            <person name="Mikhailova N."/>
            <person name="Ovchinnikova G."/>
            <person name="Pagani I."/>
            <person name="Pati A."/>
            <person name="Goodwin L."/>
            <person name="Peters L."/>
            <person name="Pitluck S."/>
            <person name="Woyke T."/>
            <person name="Kerfeld C."/>
        </authorList>
    </citation>
    <scope>NUCLEOTIDE SEQUENCE [LARGE SCALE GENOMIC DNA]</scope>
    <source>
        <strain evidence="3 4">PCC 7203</strain>
    </source>
</reference>
<dbReference type="KEGG" id="cthe:Chro_3422"/>
<accession>K9U379</accession>
<dbReference type="PANTHER" id="PTHR30388">
    <property type="entry name" value="ALDEHYDE OXIDOREDUCTASE MOLYBDENUM COFACTOR ASSEMBLY PROTEIN"/>
    <property type="match status" value="1"/>
</dbReference>
<evidence type="ECO:0000259" key="2">
    <source>
        <dbReference type="Pfam" id="PF13478"/>
    </source>
</evidence>